<dbReference type="NCBIfam" id="TIGR00756">
    <property type="entry name" value="PPR"/>
    <property type="match status" value="2"/>
</dbReference>
<reference evidence="5" key="1">
    <citation type="journal article" date="2016" name="Nature">
        <title>The genome of the seagrass Zostera marina reveals angiosperm adaptation to the sea.</title>
        <authorList>
            <person name="Olsen J.L."/>
            <person name="Rouze P."/>
            <person name="Verhelst B."/>
            <person name="Lin Y.-C."/>
            <person name="Bayer T."/>
            <person name="Collen J."/>
            <person name="Dattolo E."/>
            <person name="De Paoli E."/>
            <person name="Dittami S."/>
            <person name="Maumus F."/>
            <person name="Michel G."/>
            <person name="Kersting A."/>
            <person name="Lauritano C."/>
            <person name="Lohaus R."/>
            <person name="Toepel M."/>
            <person name="Tonon T."/>
            <person name="Vanneste K."/>
            <person name="Amirebrahimi M."/>
            <person name="Brakel J."/>
            <person name="Bostroem C."/>
            <person name="Chovatia M."/>
            <person name="Grimwood J."/>
            <person name="Jenkins J.W."/>
            <person name="Jueterbock A."/>
            <person name="Mraz A."/>
            <person name="Stam W.T."/>
            <person name="Tice H."/>
            <person name="Bornberg-Bauer E."/>
            <person name="Green P.J."/>
            <person name="Pearson G.A."/>
            <person name="Procaccini G."/>
            <person name="Duarte C.M."/>
            <person name="Schmutz J."/>
            <person name="Reusch T.B.H."/>
            <person name="Van de Peer Y."/>
        </authorList>
    </citation>
    <scope>NUCLEOTIDE SEQUENCE [LARGE SCALE GENOMIC DNA]</scope>
    <source>
        <strain evidence="5">cv. Finnish</strain>
    </source>
</reference>
<protein>
    <submittedName>
        <fullName evidence="4">Pentatricopeptide repeat-containing protein, mitochondrial</fullName>
    </submittedName>
</protein>
<accession>A0A0K9PHL3</accession>
<feature type="repeat" description="PPR" evidence="3">
    <location>
        <begin position="156"/>
        <end position="190"/>
    </location>
</feature>
<dbReference type="STRING" id="29655.A0A0K9PHL3"/>
<evidence type="ECO:0000256" key="3">
    <source>
        <dbReference type="PROSITE-ProRule" id="PRU00708"/>
    </source>
</evidence>
<dbReference type="Pfam" id="PF01535">
    <property type="entry name" value="PPR"/>
    <property type="match status" value="1"/>
</dbReference>
<name>A0A0K9PHL3_ZOSMR</name>
<dbReference type="Pfam" id="PF13041">
    <property type="entry name" value="PPR_2"/>
    <property type="match status" value="1"/>
</dbReference>
<comment type="similarity">
    <text evidence="1">Belongs to the PPR family. P subfamily.</text>
</comment>
<dbReference type="GO" id="GO:0005739">
    <property type="term" value="C:mitochondrion"/>
    <property type="evidence" value="ECO:0000318"/>
    <property type="project" value="GO_Central"/>
</dbReference>
<keyword evidence="2" id="KW-0677">Repeat</keyword>
<dbReference type="PANTHER" id="PTHR45717">
    <property type="entry name" value="OS12G0527900 PROTEIN"/>
    <property type="match status" value="1"/>
</dbReference>
<dbReference type="OMA" id="NYICIIS"/>
<proteinExistence type="inferred from homology"/>
<sequence length="412" mass="47306">MTARCYFAIALLRQWGASRNLSLKPLPLMIEGNFRWFSSSDSVKKDDLSGYQPQLDLKSRIFKLRFPKRSATDALDRWVQEGGKVSVLELRNITTELKRAQRYKHALEICEWMLSHQQTSELIDYDYAVRIDLITRVFGIGAAEEFFQRIPPSLKTAETYTALLHSFATTKRIAKAESLFEKLNESKITLSALSYNEMMTLYISVGQLEKVFVVVEKMKKKNVSPDLFTYNLWISSCAAGMDIEAVREILEEMTHQAESDNSWMTYIKLTDIYINAGQLASAGNSLINVEEKNSERDWITYDFLIILHASLGNKDKISEIWKSLQMTSKKMTKRNYICVLSSYILLGHFKEAGDIIEQWEQSTSSSLDVYACKILIDKLEEVGLVSFAEKFHQMMIQKKIDLKTISPIIPES</sequence>
<dbReference type="SUPFAM" id="SSF48452">
    <property type="entry name" value="TPR-like"/>
    <property type="match status" value="1"/>
</dbReference>
<dbReference type="GO" id="GO:0003729">
    <property type="term" value="F:mRNA binding"/>
    <property type="evidence" value="ECO:0007669"/>
    <property type="project" value="UniProtKB-ARBA"/>
</dbReference>
<evidence type="ECO:0000256" key="2">
    <source>
        <dbReference type="ARBA" id="ARBA00022737"/>
    </source>
</evidence>
<evidence type="ECO:0000313" key="4">
    <source>
        <dbReference type="EMBL" id="KMZ67710.1"/>
    </source>
</evidence>
<dbReference type="PROSITE" id="PS51375">
    <property type="entry name" value="PPR"/>
    <property type="match status" value="2"/>
</dbReference>
<dbReference type="AlphaFoldDB" id="A0A0K9PHL3"/>
<organism evidence="4 5">
    <name type="scientific">Zostera marina</name>
    <name type="common">Eelgrass</name>
    <dbReference type="NCBI Taxonomy" id="29655"/>
    <lineage>
        <taxon>Eukaryota</taxon>
        <taxon>Viridiplantae</taxon>
        <taxon>Streptophyta</taxon>
        <taxon>Embryophyta</taxon>
        <taxon>Tracheophyta</taxon>
        <taxon>Spermatophyta</taxon>
        <taxon>Magnoliopsida</taxon>
        <taxon>Liliopsida</taxon>
        <taxon>Zosteraceae</taxon>
        <taxon>Zostera</taxon>
    </lineage>
</organism>
<dbReference type="InterPro" id="IPR002885">
    <property type="entry name" value="PPR_rpt"/>
</dbReference>
<dbReference type="Proteomes" id="UP000036987">
    <property type="component" value="Unassembled WGS sequence"/>
</dbReference>
<dbReference type="PANTHER" id="PTHR45717:SF4">
    <property type="entry name" value="OS04G0450200 PROTEIN"/>
    <property type="match status" value="1"/>
</dbReference>
<dbReference type="Gene3D" id="1.25.40.10">
    <property type="entry name" value="Tetratricopeptide repeat domain"/>
    <property type="match status" value="2"/>
</dbReference>
<dbReference type="OrthoDB" id="185373at2759"/>
<comment type="caution">
    <text evidence="4">The sequence shown here is derived from an EMBL/GenBank/DDBJ whole genome shotgun (WGS) entry which is preliminary data.</text>
</comment>
<gene>
    <name evidence="4" type="ORF">ZOSMA_25G00990</name>
</gene>
<evidence type="ECO:0000313" key="5">
    <source>
        <dbReference type="Proteomes" id="UP000036987"/>
    </source>
</evidence>
<dbReference type="InterPro" id="IPR011990">
    <property type="entry name" value="TPR-like_helical_dom_sf"/>
</dbReference>
<feature type="repeat" description="PPR" evidence="3">
    <location>
        <begin position="191"/>
        <end position="225"/>
    </location>
</feature>
<keyword evidence="5" id="KW-1185">Reference proteome</keyword>
<evidence type="ECO:0000256" key="1">
    <source>
        <dbReference type="ARBA" id="ARBA00007626"/>
    </source>
</evidence>
<dbReference type="EMBL" id="LFYR01000889">
    <property type="protein sequence ID" value="KMZ67710.1"/>
    <property type="molecule type" value="Genomic_DNA"/>
</dbReference>